<name>A0AC58U2X0_TOBAC</name>
<keyword evidence="1" id="KW-1185">Reference proteome</keyword>
<accession>A0AC58U2X0</accession>
<evidence type="ECO:0000313" key="2">
    <source>
        <dbReference type="RefSeq" id="XP_075103837.1"/>
    </source>
</evidence>
<reference evidence="1" key="1">
    <citation type="journal article" date="2014" name="Nat. Commun.">
        <title>The tobacco genome sequence and its comparison with those of tomato and potato.</title>
        <authorList>
            <person name="Sierro N."/>
            <person name="Battey J.N."/>
            <person name="Ouadi S."/>
            <person name="Bakaher N."/>
            <person name="Bovet L."/>
            <person name="Willig A."/>
            <person name="Goepfert S."/>
            <person name="Peitsch M.C."/>
            <person name="Ivanov N.V."/>
        </authorList>
    </citation>
    <scope>NUCLEOTIDE SEQUENCE [LARGE SCALE GENOMIC DNA]</scope>
</reference>
<dbReference type="RefSeq" id="XP_075103837.1">
    <property type="nucleotide sequence ID" value="XM_075247736.1"/>
</dbReference>
<gene>
    <name evidence="2" type="primary">LOC142178396</name>
</gene>
<protein>
    <submittedName>
        <fullName evidence="2">Uncharacterized protein LOC142178396</fullName>
    </submittedName>
</protein>
<dbReference type="Proteomes" id="UP000790787">
    <property type="component" value="Chromosome 24"/>
</dbReference>
<sequence>MDVFDNILATKRRWRFRTIPSLWATFMIHKYCSRSHPVSKKNAFGNSHIWQKMRKVRDKAEPHIFWLINLENSSMWWDNWTGKGPLASLLSYTNNSPKVLVKEFILHGNWNIHKLRGSFLEDIDQIIMNVNIRKHDIPNQSIWDLTENVKYSNKTVLNMFRDLKPKDHFLSKVWHPSIPFKVFFLTWRLWMSILLFDEVILNFGKKIVSRCVCCTNHSNEFIQYVFMESDATRYIWKLIGTHMGIIHKHIPIRGWFNHWWQQRSKNVIHKQVLQITLIIVCWEIWKNRCSCKYGDQNRFNFYKMKQQIIWNIQAAVHRTFPRCKLTLPWVKYYDDMMRLKPVPEAIIVAWRKPLQGSFKLNINGSYIHENGKACLGGTMRNDQGDFIMAFSVQAKCSSNNDAEAQAALFGIKWCIQNGYSNFNI</sequence>
<evidence type="ECO:0000313" key="1">
    <source>
        <dbReference type="Proteomes" id="UP000790787"/>
    </source>
</evidence>
<reference evidence="2" key="2">
    <citation type="submission" date="2025-08" db="UniProtKB">
        <authorList>
            <consortium name="RefSeq"/>
        </authorList>
    </citation>
    <scope>IDENTIFICATION</scope>
    <source>
        <tissue evidence="2">Leaf</tissue>
    </source>
</reference>
<proteinExistence type="predicted"/>
<organism evidence="1 2">
    <name type="scientific">Nicotiana tabacum</name>
    <name type="common">Common tobacco</name>
    <dbReference type="NCBI Taxonomy" id="4097"/>
    <lineage>
        <taxon>Eukaryota</taxon>
        <taxon>Viridiplantae</taxon>
        <taxon>Streptophyta</taxon>
        <taxon>Embryophyta</taxon>
        <taxon>Tracheophyta</taxon>
        <taxon>Spermatophyta</taxon>
        <taxon>Magnoliopsida</taxon>
        <taxon>eudicotyledons</taxon>
        <taxon>Gunneridae</taxon>
        <taxon>Pentapetalae</taxon>
        <taxon>asterids</taxon>
        <taxon>lamiids</taxon>
        <taxon>Solanales</taxon>
        <taxon>Solanaceae</taxon>
        <taxon>Nicotianoideae</taxon>
        <taxon>Nicotianeae</taxon>
        <taxon>Nicotiana</taxon>
    </lineage>
</organism>